<dbReference type="EMBL" id="JBGEDP010000001">
    <property type="protein sequence ID" value="MEY8015809.1"/>
    <property type="molecule type" value="Genomic_DNA"/>
</dbReference>
<reference evidence="2 3" key="1">
    <citation type="submission" date="2024-08" db="EMBL/GenBank/DDBJ databases">
        <title>Mycobacterium servetensis sp. nov., a novel rapid-growing mycobacterial species recovered from a human patient in Zaragoza, Spain.</title>
        <authorList>
            <person name="Tristancho-Baro A.I."/>
            <person name="Buenestado-Serrano S."/>
            <person name="Garcia De Viedma D."/>
            <person name="Milagro-Beamonte A."/>
            <person name="Burillo N."/>
            <person name="Sanz S."/>
            <person name="Lopez-Calleja A.I."/>
            <person name="Penas-Utrilla D."/>
            <person name="Guardingo M."/>
            <person name="Garcia M.J."/>
            <person name="Vinuelas-Bayon J."/>
        </authorList>
    </citation>
    <scope>NUCLEOTIDE SEQUENCE [LARGE SCALE GENOMIC DNA]</scope>
    <source>
        <strain evidence="3">HUMS_12744610</strain>
    </source>
</reference>
<sequence length="113" mass="12345">MSKKKSRAERARDIALYRYALIRPLADPGLSATERGRLVRELAAQVHLGPSGEPVTVSRASLDRWIRAWRAGGFDALIPGVSFHLCKSGVVHHRTAVGRTEGVFCDQDHADAG</sequence>
<protein>
    <submittedName>
        <fullName evidence="2">Helix-turn-helix domain-containing protein</fullName>
    </submittedName>
</protein>
<dbReference type="RefSeq" id="WP_369738278.1">
    <property type="nucleotide sequence ID" value="NZ_JBGEDP010000001.1"/>
</dbReference>
<accession>A0ABV4BZT7</accession>
<gene>
    <name evidence="2" type="ORF">AB8998_12720</name>
</gene>
<dbReference type="InterPro" id="IPR055247">
    <property type="entry name" value="InsJ-like_HTH"/>
</dbReference>
<evidence type="ECO:0000259" key="1">
    <source>
        <dbReference type="Pfam" id="PF13518"/>
    </source>
</evidence>
<organism evidence="2 3">
    <name type="scientific">Mycobacterium servetii</name>
    <dbReference type="NCBI Taxonomy" id="3237418"/>
    <lineage>
        <taxon>Bacteria</taxon>
        <taxon>Bacillati</taxon>
        <taxon>Actinomycetota</taxon>
        <taxon>Actinomycetes</taxon>
        <taxon>Mycobacteriales</taxon>
        <taxon>Mycobacteriaceae</taxon>
        <taxon>Mycobacterium</taxon>
    </lineage>
</organism>
<name>A0ABV4BZT7_9MYCO</name>
<proteinExistence type="predicted"/>
<dbReference type="Pfam" id="PF13518">
    <property type="entry name" value="HTH_28"/>
    <property type="match status" value="1"/>
</dbReference>
<feature type="domain" description="Insertion element IS150 protein InsJ-like helix-turn-helix" evidence="1">
    <location>
        <begin position="34"/>
        <end position="79"/>
    </location>
</feature>
<evidence type="ECO:0000313" key="3">
    <source>
        <dbReference type="Proteomes" id="UP001564760"/>
    </source>
</evidence>
<dbReference type="Proteomes" id="UP001564760">
    <property type="component" value="Unassembled WGS sequence"/>
</dbReference>
<keyword evidence="3" id="KW-1185">Reference proteome</keyword>
<comment type="caution">
    <text evidence="2">The sequence shown here is derived from an EMBL/GenBank/DDBJ whole genome shotgun (WGS) entry which is preliminary data.</text>
</comment>
<evidence type="ECO:0000313" key="2">
    <source>
        <dbReference type="EMBL" id="MEY8015809.1"/>
    </source>
</evidence>